<name>A0ABY6KL66_9ARAC</name>
<dbReference type="Gene3D" id="3.30.420.10">
    <property type="entry name" value="Ribonuclease H-like superfamily/Ribonuclease H"/>
    <property type="match status" value="1"/>
</dbReference>
<proteinExistence type="predicted"/>
<feature type="compositionally biased region" description="Polar residues" evidence="1">
    <location>
        <begin position="56"/>
        <end position="73"/>
    </location>
</feature>
<evidence type="ECO:0000313" key="3">
    <source>
        <dbReference type="Proteomes" id="UP001235939"/>
    </source>
</evidence>
<evidence type="ECO:0000256" key="1">
    <source>
        <dbReference type="SAM" id="MobiDB-lite"/>
    </source>
</evidence>
<protein>
    <submittedName>
        <fullName evidence="2">Uncharacterized protein</fullName>
    </submittedName>
</protein>
<organism evidence="2 3">
    <name type="scientific">Cordylochernes scorpioides</name>
    <dbReference type="NCBI Taxonomy" id="51811"/>
    <lineage>
        <taxon>Eukaryota</taxon>
        <taxon>Metazoa</taxon>
        <taxon>Ecdysozoa</taxon>
        <taxon>Arthropoda</taxon>
        <taxon>Chelicerata</taxon>
        <taxon>Arachnida</taxon>
        <taxon>Pseudoscorpiones</taxon>
        <taxon>Cheliferoidea</taxon>
        <taxon>Chernetidae</taxon>
        <taxon>Cordylochernes</taxon>
    </lineage>
</organism>
<dbReference type="InterPro" id="IPR036397">
    <property type="entry name" value="RNaseH_sf"/>
</dbReference>
<accession>A0ABY6KL66</accession>
<evidence type="ECO:0000313" key="2">
    <source>
        <dbReference type="EMBL" id="UYV69606.1"/>
    </source>
</evidence>
<dbReference type="EMBL" id="CP092868">
    <property type="protein sequence ID" value="UYV69606.1"/>
    <property type="molecule type" value="Genomic_DNA"/>
</dbReference>
<feature type="region of interest" description="Disordered" evidence="1">
    <location>
        <begin position="55"/>
        <end position="75"/>
    </location>
</feature>
<sequence>MASQGFTNTKETKDNRFCWKILNHPPYSPELSSSDYYLFGCMTFKTDEKSRATGMLQPTGQRSQNSRVGQMSELTKEGSMTRFGSVCPAPYL</sequence>
<keyword evidence="3" id="KW-1185">Reference proteome</keyword>
<reference evidence="2 3" key="1">
    <citation type="submission" date="2022-01" db="EMBL/GenBank/DDBJ databases">
        <title>A chromosomal length assembly of Cordylochernes scorpioides.</title>
        <authorList>
            <person name="Zeh D."/>
            <person name="Zeh J."/>
        </authorList>
    </citation>
    <scope>NUCLEOTIDE SEQUENCE [LARGE SCALE GENOMIC DNA]</scope>
    <source>
        <strain evidence="2">IN4F17</strain>
        <tissue evidence="2">Whole Body</tissue>
    </source>
</reference>
<dbReference type="Proteomes" id="UP001235939">
    <property type="component" value="Chromosome 06"/>
</dbReference>
<gene>
    <name evidence="2" type="ORF">LAZ67_6004079</name>
</gene>